<dbReference type="InterPro" id="IPR045155">
    <property type="entry name" value="Beta-lactam_cat"/>
</dbReference>
<comment type="caution">
    <text evidence="8">The sequence shown here is derived from an EMBL/GenBank/DDBJ whole genome shotgun (WGS) entry which is preliminary data.</text>
</comment>
<gene>
    <name evidence="8" type="primary">bla</name>
    <name evidence="8" type="ORF">DWV00_24975</name>
</gene>
<protein>
    <recommendedName>
        <fullName evidence="3 6">Beta-lactamase</fullName>
        <ecNumber evidence="3 6">3.5.2.6</ecNumber>
    </recommendedName>
</protein>
<evidence type="ECO:0000259" key="7">
    <source>
        <dbReference type="Pfam" id="PF13354"/>
    </source>
</evidence>
<dbReference type="Pfam" id="PF13354">
    <property type="entry name" value="Beta-lactamase2"/>
    <property type="match status" value="1"/>
</dbReference>
<dbReference type="OrthoDB" id="9784149at2"/>
<dbReference type="PRINTS" id="PR00118">
    <property type="entry name" value="BLACTAMASEA"/>
</dbReference>
<dbReference type="PANTHER" id="PTHR35333:SF3">
    <property type="entry name" value="BETA-LACTAMASE-TYPE TRANSPEPTIDASE FOLD CONTAINING PROTEIN"/>
    <property type="match status" value="1"/>
</dbReference>
<evidence type="ECO:0000256" key="6">
    <source>
        <dbReference type="RuleBase" id="RU361140"/>
    </source>
</evidence>
<evidence type="ECO:0000313" key="8">
    <source>
        <dbReference type="EMBL" id="RDU96391.1"/>
    </source>
</evidence>
<dbReference type="EC" id="3.5.2.6" evidence="3 6"/>
<evidence type="ECO:0000313" key="9">
    <source>
        <dbReference type="Proteomes" id="UP000256838"/>
    </source>
</evidence>
<dbReference type="NCBIfam" id="NF033103">
    <property type="entry name" value="bla_class_A"/>
    <property type="match status" value="1"/>
</dbReference>
<dbReference type="PANTHER" id="PTHR35333">
    <property type="entry name" value="BETA-LACTAMASE"/>
    <property type="match status" value="1"/>
</dbReference>
<reference evidence="8 9" key="1">
    <citation type="submission" date="2018-08" db="EMBL/GenBank/DDBJ databases">
        <title>Paraburkholderia sp. DHOM06 isolated from forest soil.</title>
        <authorList>
            <person name="Gao Z.-H."/>
            <person name="Qiu L.-H."/>
        </authorList>
    </citation>
    <scope>NUCLEOTIDE SEQUENCE [LARGE SCALE GENOMIC DNA]</scope>
    <source>
        <strain evidence="8 9">DHOM06</strain>
    </source>
</reference>
<evidence type="ECO:0000256" key="3">
    <source>
        <dbReference type="ARBA" id="ARBA00012865"/>
    </source>
</evidence>
<keyword evidence="5 6" id="KW-0046">Antibiotic resistance</keyword>
<dbReference type="AlphaFoldDB" id="A0A3D8JVH4"/>
<evidence type="ECO:0000256" key="2">
    <source>
        <dbReference type="ARBA" id="ARBA00009009"/>
    </source>
</evidence>
<keyword evidence="4 6" id="KW-0378">Hydrolase</keyword>
<dbReference type="InterPro" id="IPR000871">
    <property type="entry name" value="Beta-lactam_class-A"/>
</dbReference>
<dbReference type="SUPFAM" id="SSF56601">
    <property type="entry name" value="beta-lactamase/transpeptidase-like"/>
    <property type="match status" value="1"/>
</dbReference>
<evidence type="ECO:0000256" key="4">
    <source>
        <dbReference type="ARBA" id="ARBA00022801"/>
    </source>
</evidence>
<keyword evidence="9" id="KW-1185">Reference proteome</keyword>
<dbReference type="Gene3D" id="3.40.710.10">
    <property type="entry name" value="DD-peptidase/beta-lactamase superfamily"/>
    <property type="match status" value="1"/>
</dbReference>
<comment type="similarity">
    <text evidence="2 6">Belongs to the class-A beta-lactamase family.</text>
</comment>
<dbReference type="Proteomes" id="UP000256838">
    <property type="component" value="Unassembled WGS sequence"/>
</dbReference>
<name>A0A3D8JVH4_9BURK</name>
<feature type="domain" description="Beta-lactamase class A catalytic" evidence="7">
    <location>
        <begin position="56"/>
        <end position="273"/>
    </location>
</feature>
<comment type="catalytic activity">
    <reaction evidence="1 6">
        <text>a beta-lactam + H2O = a substituted beta-amino acid</text>
        <dbReference type="Rhea" id="RHEA:20401"/>
        <dbReference type="ChEBI" id="CHEBI:15377"/>
        <dbReference type="ChEBI" id="CHEBI:35627"/>
        <dbReference type="ChEBI" id="CHEBI:140347"/>
        <dbReference type="EC" id="3.5.2.6"/>
    </reaction>
</comment>
<dbReference type="InterPro" id="IPR023650">
    <property type="entry name" value="Beta-lactam_class-A_AS"/>
</dbReference>
<dbReference type="EMBL" id="QRGA01000015">
    <property type="protein sequence ID" value="RDU96391.1"/>
    <property type="molecule type" value="Genomic_DNA"/>
</dbReference>
<evidence type="ECO:0000256" key="5">
    <source>
        <dbReference type="ARBA" id="ARBA00023251"/>
    </source>
</evidence>
<dbReference type="InterPro" id="IPR012338">
    <property type="entry name" value="Beta-lactam/transpept-like"/>
</dbReference>
<proteinExistence type="inferred from homology"/>
<dbReference type="GO" id="GO:0008800">
    <property type="term" value="F:beta-lactamase activity"/>
    <property type="evidence" value="ECO:0007669"/>
    <property type="project" value="UniProtKB-UniRule"/>
</dbReference>
<sequence length="302" mass="31966">MIAGLSTSVLSESAVSATKGRTEALSPRRSPKLAAQARAIESESASIENGVDGRLGVAIQDLETGLQAGHRSGESFAMCSTFKLMLAASVLARVDRREEDPERRIVYGADQLDEYAPITRENVGGQGMTVGALCDAAVAMSDNTAANLLLETIGGPPGFTAFMRQLGDTVTRLDRTEPSLNTAIPGDVRDTTTPAAMLGSMRKVLLGDALSAVSRAQLLAWAVGNRTGATRLRAGVPRGWRVADKTGSGERGTTNDIGVLWPQDRAPILVTVYLTETRADLRAREGAIAEVARAISRHTIRP</sequence>
<dbReference type="PROSITE" id="PS00146">
    <property type="entry name" value="BETA_LACTAMASE_A"/>
    <property type="match status" value="1"/>
</dbReference>
<evidence type="ECO:0000256" key="1">
    <source>
        <dbReference type="ARBA" id="ARBA00001526"/>
    </source>
</evidence>
<dbReference type="GO" id="GO:0030655">
    <property type="term" value="P:beta-lactam antibiotic catabolic process"/>
    <property type="evidence" value="ECO:0007669"/>
    <property type="project" value="InterPro"/>
</dbReference>
<dbReference type="GO" id="GO:0046677">
    <property type="term" value="P:response to antibiotic"/>
    <property type="evidence" value="ECO:0007669"/>
    <property type="project" value="UniProtKB-UniRule"/>
</dbReference>
<organism evidence="8 9">
    <name type="scientific">Trinickia dinghuensis</name>
    <dbReference type="NCBI Taxonomy" id="2291023"/>
    <lineage>
        <taxon>Bacteria</taxon>
        <taxon>Pseudomonadati</taxon>
        <taxon>Pseudomonadota</taxon>
        <taxon>Betaproteobacteria</taxon>
        <taxon>Burkholderiales</taxon>
        <taxon>Burkholderiaceae</taxon>
        <taxon>Trinickia</taxon>
    </lineage>
</organism>
<accession>A0A3D8JVH4</accession>